<sequence>MVLSQRASQWCLCAAATGRHSVSSLFSPKWCPWSWCHPRLCKEERSKLYLAMLALSGGIVPRGCCSTRFLHFVK</sequence>
<dbReference type="InParanoid" id="A0A0C3EAQ9"/>
<accession>A0A0C3EAQ9</accession>
<reference evidence="1 2" key="1">
    <citation type="submission" date="2014-04" db="EMBL/GenBank/DDBJ databases">
        <authorList>
            <consortium name="DOE Joint Genome Institute"/>
            <person name="Kuo A."/>
            <person name="Kohler A."/>
            <person name="Nagy L.G."/>
            <person name="Floudas D."/>
            <person name="Copeland A."/>
            <person name="Barry K.W."/>
            <person name="Cichocki N."/>
            <person name="Veneault-Fourrey C."/>
            <person name="LaButti K."/>
            <person name="Lindquist E.A."/>
            <person name="Lipzen A."/>
            <person name="Lundell T."/>
            <person name="Morin E."/>
            <person name="Murat C."/>
            <person name="Sun H."/>
            <person name="Tunlid A."/>
            <person name="Henrissat B."/>
            <person name="Grigoriev I.V."/>
            <person name="Hibbett D.S."/>
            <person name="Martin F."/>
            <person name="Nordberg H.P."/>
            <person name="Cantor M.N."/>
            <person name="Hua S.X."/>
        </authorList>
    </citation>
    <scope>NUCLEOTIDE SEQUENCE [LARGE SCALE GENOMIC DNA]</scope>
    <source>
        <strain evidence="1 2">Foug A</strain>
    </source>
</reference>
<evidence type="ECO:0000313" key="1">
    <source>
        <dbReference type="EMBL" id="KIM65424.1"/>
    </source>
</evidence>
<reference evidence="2" key="2">
    <citation type="submission" date="2015-01" db="EMBL/GenBank/DDBJ databases">
        <title>Evolutionary Origins and Diversification of the Mycorrhizal Mutualists.</title>
        <authorList>
            <consortium name="DOE Joint Genome Institute"/>
            <consortium name="Mycorrhizal Genomics Consortium"/>
            <person name="Kohler A."/>
            <person name="Kuo A."/>
            <person name="Nagy L.G."/>
            <person name="Floudas D."/>
            <person name="Copeland A."/>
            <person name="Barry K.W."/>
            <person name="Cichocki N."/>
            <person name="Veneault-Fourrey C."/>
            <person name="LaButti K."/>
            <person name="Lindquist E.A."/>
            <person name="Lipzen A."/>
            <person name="Lundell T."/>
            <person name="Morin E."/>
            <person name="Murat C."/>
            <person name="Riley R."/>
            <person name="Ohm R."/>
            <person name="Sun H."/>
            <person name="Tunlid A."/>
            <person name="Henrissat B."/>
            <person name="Grigoriev I.V."/>
            <person name="Hibbett D.S."/>
            <person name="Martin F."/>
        </authorList>
    </citation>
    <scope>NUCLEOTIDE SEQUENCE [LARGE SCALE GENOMIC DNA]</scope>
    <source>
        <strain evidence="2">Foug A</strain>
    </source>
</reference>
<keyword evidence="2" id="KW-1185">Reference proteome</keyword>
<protein>
    <submittedName>
        <fullName evidence="1">Uncharacterized protein</fullName>
    </submittedName>
</protein>
<dbReference type="EMBL" id="KN822022">
    <property type="protein sequence ID" value="KIM65424.1"/>
    <property type="molecule type" value="Genomic_DNA"/>
</dbReference>
<dbReference type="HOGENOM" id="CLU_2689247_0_0_1"/>
<dbReference type="AlphaFoldDB" id="A0A0C3EAQ9"/>
<name>A0A0C3EAQ9_9AGAM</name>
<proteinExistence type="predicted"/>
<dbReference type="Proteomes" id="UP000053989">
    <property type="component" value="Unassembled WGS sequence"/>
</dbReference>
<gene>
    <name evidence="1" type="ORF">SCLCIDRAFT_468943</name>
</gene>
<organism evidence="1 2">
    <name type="scientific">Scleroderma citrinum Foug A</name>
    <dbReference type="NCBI Taxonomy" id="1036808"/>
    <lineage>
        <taxon>Eukaryota</taxon>
        <taxon>Fungi</taxon>
        <taxon>Dikarya</taxon>
        <taxon>Basidiomycota</taxon>
        <taxon>Agaricomycotina</taxon>
        <taxon>Agaricomycetes</taxon>
        <taxon>Agaricomycetidae</taxon>
        <taxon>Boletales</taxon>
        <taxon>Sclerodermatineae</taxon>
        <taxon>Sclerodermataceae</taxon>
        <taxon>Scleroderma</taxon>
    </lineage>
</organism>
<evidence type="ECO:0000313" key="2">
    <source>
        <dbReference type="Proteomes" id="UP000053989"/>
    </source>
</evidence>